<evidence type="ECO:0000256" key="3">
    <source>
        <dbReference type="PROSITE-ProRule" id="PRU00708"/>
    </source>
</evidence>
<dbReference type="NCBIfam" id="TIGR00756">
    <property type="entry name" value="PPR"/>
    <property type="match status" value="1"/>
</dbReference>
<dbReference type="PANTHER" id="PTHR47926">
    <property type="entry name" value="PENTATRICOPEPTIDE REPEAT-CONTAINING PROTEIN"/>
    <property type="match status" value="1"/>
</dbReference>
<dbReference type="GO" id="GO:0003723">
    <property type="term" value="F:RNA binding"/>
    <property type="evidence" value="ECO:0007669"/>
    <property type="project" value="InterPro"/>
</dbReference>
<feature type="repeat" description="PPR" evidence="3">
    <location>
        <begin position="320"/>
        <end position="354"/>
    </location>
</feature>
<dbReference type="PROSITE" id="PS51375">
    <property type="entry name" value="PPR"/>
    <property type="match status" value="2"/>
</dbReference>
<dbReference type="GO" id="GO:0009451">
    <property type="term" value="P:RNA modification"/>
    <property type="evidence" value="ECO:0007669"/>
    <property type="project" value="InterPro"/>
</dbReference>
<comment type="caution">
    <text evidence="4">The sequence shown here is derived from an EMBL/GenBank/DDBJ whole genome shotgun (WGS) entry which is preliminary data.</text>
</comment>
<evidence type="ECO:0008006" key="6">
    <source>
        <dbReference type="Google" id="ProtNLM"/>
    </source>
</evidence>
<sequence length="369" mass="41426">MLSKARNFAFWKPIPPHAHQARRLSPRPLRRLSFAATEPDTDQDAAAAPPVLRDMRLSDVRGGRAGALTVFDGMRRRAVVSWNAMVAGHARHGCVHDVLETAARMHRSAAGLNEATFASVLGACARGRCLHMGWQVHCQVVKSGSEDFPIVGASLLDFYSSCLDLNAARTLFDSLHTRNDLLWSPMVVALVRFNLLSDALDLLQRMPAPRDVFAWTAVISGYARGVNEYCCKALELFVQLLAEDGVMPNEFTYDSVLRACVKMGALEFGRLVHGCLIRNGFESEQLITSALVDLYCRSGFISMGRIEDAKFVFSQMTEHDSGSYNLMIKAYANEGRLEDCQRMFEMMPRRNMCFYIPCSTARVRHYWYH</sequence>
<evidence type="ECO:0000313" key="4">
    <source>
        <dbReference type="EMBL" id="KAF0893886.1"/>
    </source>
</evidence>
<keyword evidence="2" id="KW-0809">Transit peptide</keyword>
<keyword evidence="5" id="KW-1185">Reference proteome</keyword>
<gene>
    <name evidence="4" type="ORF">E2562_031421</name>
</gene>
<dbReference type="Gene3D" id="1.25.40.10">
    <property type="entry name" value="Tetratricopeptide repeat domain"/>
    <property type="match status" value="3"/>
</dbReference>
<feature type="repeat" description="PPR" evidence="3">
    <location>
        <begin position="211"/>
        <end position="248"/>
    </location>
</feature>
<dbReference type="OrthoDB" id="1248375at2759"/>
<dbReference type="AlphaFoldDB" id="A0A6G1C187"/>
<dbReference type="InterPro" id="IPR011990">
    <property type="entry name" value="TPR-like_helical_dom_sf"/>
</dbReference>
<dbReference type="InterPro" id="IPR002885">
    <property type="entry name" value="PPR_rpt"/>
</dbReference>
<dbReference type="PANTHER" id="PTHR47926:SF347">
    <property type="entry name" value="PENTATRICOPEPTIDE REPEAT-CONTAINING PROTEIN"/>
    <property type="match status" value="1"/>
</dbReference>
<evidence type="ECO:0000313" key="5">
    <source>
        <dbReference type="Proteomes" id="UP000479710"/>
    </source>
</evidence>
<keyword evidence="1" id="KW-0677">Repeat</keyword>
<protein>
    <recommendedName>
        <fullName evidence="6">Pentacotripeptide-repeat region of PRORP domain-containing protein</fullName>
    </recommendedName>
</protein>
<dbReference type="Pfam" id="PF01535">
    <property type="entry name" value="PPR"/>
    <property type="match status" value="2"/>
</dbReference>
<organism evidence="4 5">
    <name type="scientific">Oryza meyeriana var. granulata</name>
    <dbReference type="NCBI Taxonomy" id="110450"/>
    <lineage>
        <taxon>Eukaryota</taxon>
        <taxon>Viridiplantae</taxon>
        <taxon>Streptophyta</taxon>
        <taxon>Embryophyta</taxon>
        <taxon>Tracheophyta</taxon>
        <taxon>Spermatophyta</taxon>
        <taxon>Magnoliopsida</taxon>
        <taxon>Liliopsida</taxon>
        <taxon>Poales</taxon>
        <taxon>Poaceae</taxon>
        <taxon>BOP clade</taxon>
        <taxon>Oryzoideae</taxon>
        <taxon>Oryzeae</taxon>
        <taxon>Oryzinae</taxon>
        <taxon>Oryza</taxon>
        <taxon>Oryza meyeriana</taxon>
    </lineage>
</organism>
<dbReference type="InterPro" id="IPR046960">
    <property type="entry name" value="PPR_At4g14850-like_plant"/>
</dbReference>
<dbReference type="Proteomes" id="UP000479710">
    <property type="component" value="Unassembled WGS sequence"/>
</dbReference>
<dbReference type="EMBL" id="SPHZ02000011">
    <property type="protein sequence ID" value="KAF0893886.1"/>
    <property type="molecule type" value="Genomic_DNA"/>
</dbReference>
<reference evidence="4 5" key="1">
    <citation type="submission" date="2019-11" db="EMBL/GenBank/DDBJ databases">
        <title>Whole genome sequence of Oryza granulata.</title>
        <authorList>
            <person name="Li W."/>
        </authorList>
    </citation>
    <scope>NUCLEOTIDE SEQUENCE [LARGE SCALE GENOMIC DNA]</scope>
    <source>
        <strain evidence="5">cv. Menghai</strain>
        <tissue evidence="4">Leaf</tissue>
    </source>
</reference>
<proteinExistence type="predicted"/>
<accession>A0A6G1C187</accession>
<evidence type="ECO:0000256" key="2">
    <source>
        <dbReference type="ARBA" id="ARBA00022946"/>
    </source>
</evidence>
<name>A0A6G1C187_9ORYZ</name>
<evidence type="ECO:0000256" key="1">
    <source>
        <dbReference type="ARBA" id="ARBA00022737"/>
    </source>
</evidence>